<feature type="transmembrane region" description="Helical" evidence="1">
    <location>
        <begin position="77"/>
        <end position="96"/>
    </location>
</feature>
<evidence type="ECO:0008006" key="4">
    <source>
        <dbReference type="Google" id="ProtNLM"/>
    </source>
</evidence>
<sequence length="123" mass="14190">MDKDMKVRCPNCGHVPIRLSPTHKCQECGVFSHDWLIYDWDSFASVRRQHLKYNILIISVLVINIIALVMFESSNPFLWMLNALAIPATISLCLCLKDLRGEAKYKGHKVSVFLPWFMFLSGF</sequence>
<gene>
    <name evidence="2" type="ORF">HU752_019530</name>
</gene>
<keyword evidence="3" id="KW-1185">Reference proteome</keyword>
<evidence type="ECO:0000256" key="1">
    <source>
        <dbReference type="SAM" id="Phobius"/>
    </source>
</evidence>
<dbReference type="Proteomes" id="UP000634530">
    <property type="component" value="Chromosome"/>
</dbReference>
<accession>A0A9E6PGQ1</accession>
<protein>
    <recommendedName>
        <fullName evidence="4">DUF983 domain-containing protein</fullName>
    </recommendedName>
</protein>
<keyword evidence="1" id="KW-0472">Membrane</keyword>
<dbReference type="KEGG" id="pvw:HU752_019530"/>
<evidence type="ECO:0000313" key="2">
    <source>
        <dbReference type="EMBL" id="QXI26148.1"/>
    </source>
</evidence>
<dbReference type="AlphaFoldDB" id="A0A9E6PGQ1"/>
<reference evidence="2 3" key="1">
    <citation type="journal article" date="2020" name="Microorganisms">
        <title>Reliable Identification of Environmental Pseudomonas Isolates Using the rpoD Gene.</title>
        <authorList>
            <consortium name="The Broad Institute Genome Sequencing Platform"/>
            <person name="Girard L."/>
            <person name="Lood C."/>
            <person name="Rokni-Zadeh H."/>
            <person name="van Noort V."/>
            <person name="Lavigne R."/>
            <person name="De Mot R."/>
        </authorList>
    </citation>
    <scope>NUCLEOTIDE SEQUENCE [LARGE SCALE GENOMIC DNA]</scope>
    <source>
        <strain evidence="2 3">RW8P3</strain>
    </source>
</reference>
<evidence type="ECO:0000313" key="3">
    <source>
        <dbReference type="Proteomes" id="UP000634530"/>
    </source>
</evidence>
<reference evidence="2 3" key="2">
    <citation type="journal article" date="2021" name="Microorganisms">
        <title>The Ever-Expanding Pseudomonas Genus: Description of 43 New Species and Partition of the Pseudomonas putida Group.</title>
        <authorList>
            <person name="Girard L."/>
            <person name="Lood C."/>
            <person name="Hofte M."/>
            <person name="Vandamme P."/>
            <person name="Rokni-Zadeh H."/>
            <person name="van Noort V."/>
            <person name="Lavigne R."/>
            <person name="De Mot R."/>
        </authorList>
    </citation>
    <scope>NUCLEOTIDE SEQUENCE [LARGE SCALE GENOMIC DNA]</scope>
    <source>
        <strain evidence="2 3">RW8P3</strain>
    </source>
</reference>
<name>A0A9E6PGQ1_9PSED</name>
<feature type="transmembrane region" description="Helical" evidence="1">
    <location>
        <begin position="53"/>
        <end position="71"/>
    </location>
</feature>
<organism evidence="2 3">
    <name type="scientific">Pseudomonas vanderleydeniana</name>
    <dbReference type="NCBI Taxonomy" id="2745495"/>
    <lineage>
        <taxon>Bacteria</taxon>
        <taxon>Pseudomonadati</taxon>
        <taxon>Pseudomonadota</taxon>
        <taxon>Gammaproteobacteria</taxon>
        <taxon>Pseudomonadales</taxon>
        <taxon>Pseudomonadaceae</taxon>
        <taxon>Pseudomonas</taxon>
    </lineage>
</organism>
<keyword evidence="1" id="KW-0812">Transmembrane</keyword>
<keyword evidence="1" id="KW-1133">Transmembrane helix</keyword>
<dbReference type="RefSeq" id="WP_186679144.1">
    <property type="nucleotide sequence ID" value="NZ_CP077093.1"/>
</dbReference>
<dbReference type="EMBL" id="CP077093">
    <property type="protein sequence ID" value="QXI26148.1"/>
    <property type="molecule type" value="Genomic_DNA"/>
</dbReference>
<proteinExistence type="predicted"/>